<comment type="catalytic activity">
    <reaction evidence="9">
        <text>2 nitric oxide + NADH + 2 O2 = 2 nitrate + NAD(+) + H(+)</text>
        <dbReference type="Rhea" id="RHEA:19469"/>
        <dbReference type="ChEBI" id="CHEBI:15378"/>
        <dbReference type="ChEBI" id="CHEBI:15379"/>
        <dbReference type="ChEBI" id="CHEBI:16480"/>
        <dbReference type="ChEBI" id="CHEBI:17632"/>
        <dbReference type="ChEBI" id="CHEBI:57540"/>
        <dbReference type="ChEBI" id="CHEBI:57945"/>
        <dbReference type="EC" id="1.14.12.17"/>
    </reaction>
</comment>
<comment type="similarity">
    <text evidence="3">In the C-terminal section; belongs to the flavoprotein pyridine nucleotide cytochrome reductase family.</text>
</comment>
<keyword evidence="11" id="KW-0479">Metal-binding</keyword>
<keyword evidence="11" id="KW-0561">Oxygen transport</keyword>
<dbReference type="Gene3D" id="3.40.50.80">
    <property type="entry name" value="Nucleotide-binding domain of ferredoxin-NADP reductase (FNR) module"/>
    <property type="match status" value="1"/>
</dbReference>
<evidence type="ECO:0000256" key="9">
    <source>
        <dbReference type="ARBA" id="ARBA00048649"/>
    </source>
</evidence>
<evidence type="ECO:0000259" key="12">
    <source>
        <dbReference type="PROSITE" id="PS01033"/>
    </source>
</evidence>
<dbReference type="GO" id="GO:0019825">
    <property type="term" value="F:oxygen binding"/>
    <property type="evidence" value="ECO:0007669"/>
    <property type="project" value="InterPro"/>
</dbReference>
<keyword evidence="6" id="KW-0521">NADP</keyword>
<evidence type="ECO:0000256" key="2">
    <source>
        <dbReference type="ARBA" id="ARBA00001974"/>
    </source>
</evidence>
<evidence type="ECO:0000256" key="8">
    <source>
        <dbReference type="ARBA" id="ARBA00023027"/>
    </source>
</evidence>
<evidence type="ECO:0000256" key="3">
    <source>
        <dbReference type="ARBA" id="ARBA00006401"/>
    </source>
</evidence>
<evidence type="ECO:0000256" key="11">
    <source>
        <dbReference type="RuleBase" id="RU000356"/>
    </source>
</evidence>
<organism evidence="14 15">
    <name type="scientific">Rhodococcus rhodnii LMG 5362</name>
    <dbReference type="NCBI Taxonomy" id="1273125"/>
    <lineage>
        <taxon>Bacteria</taxon>
        <taxon>Bacillati</taxon>
        <taxon>Actinomycetota</taxon>
        <taxon>Actinomycetes</taxon>
        <taxon>Mycobacteriales</taxon>
        <taxon>Nocardiaceae</taxon>
        <taxon>Rhodococcus</taxon>
    </lineage>
</organism>
<dbReference type="InterPro" id="IPR001433">
    <property type="entry name" value="OxRdtase_FAD/NAD-bd"/>
</dbReference>
<dbReference type="InterPro" id="IPR000971">
    <property type="entry name" value="Globin"/>
</dbReference>
<keyword evidence="11" id="KW-0813">Transport</keyword>
<evidence type="ECO:0000256" key="4">
    <source>
        <dbReference type="ARBA" id="ARBA00012229"/>
    </source>
</evidence>
<evidence type="ECO:0000256" key="5">
    <source>
        <dbReference type="ARBA" id="ARBA00022714"/>
    </source>
</evidence>
<keyword evidence="11" id="KW-0408">Iron</keyword>
<evidence type="ECO:0000256" key="10">
    <source>
        <dbReference type="ARBA" id="ARBA00049433"/>
    </source>
</evidence>
<accession>R7WMM5</accession>
<comment type="cofactor">
    <cofactor evidence="1">
        <name>heme b</name>
        <dbReference type="ChEBI" id="CHEBI:60344"/>
    </cofactor>
</comment>
<dbReference type="SUPFAM" id="SSF46458">
    <property type="entry name" value="Globin-like"/>
    <property type="match status" value="1"/>
</dbReference>
<dbReference type="eggNOG" id="COG1017">
    <property type="taxonomic scope" value="Bacteria"/>
</dbReference>
<sequence>MADPIFDDRTLRRVRATYKDMAARPDWDSHLAQSFYANLFAENPQLRLLFPANLEAQTHRMLTAIRYVLDNVEQPDRMLTFLGQLGRDHRKYGVAREHYEAGGRALLQSLRGSLVTLLWTPTVDAAWSEVVGTIVGTMADASDEEELPAFWDATVVAHERRLDDLAIVRLEIDEPMPYYAGQYVSVQIPQRQGLWRYYSPAIPSNPFGQIEFHVRRVPSGWVSPAIVSETQVGDRWRIGAPLGALAVDLDANRDVLMIAQGTGLAPLRAQIMDMAMRGTNPRVHLFVGGVYPRDLYDLETLWHLAMSNPWLTVVPVAEHDEDPWWNTTPPAEVPPGLHQRLHGPIGKVVASFGSWADRQIQISGSPSMVKTTLYALRAAGTPPDVVSHDPLF</sequence>
<dbReference type="InterPro" id="IPR050415">
    <property type="entry name" value="MRET"/>
</dbReference>
<comment type="catalytic activity">
    <reaction evidence="10">
        <text>2 nitric oxide + NADPH + 2 O2 = 2 nitrate + NADP(+) + H(+)</text>
        <dbReference type="Rhea" id="RHEA:19465"/>
        <dbReference type="ChEBI" id="CHEBI:15378"/>
        <dbReference type="ChEBI" id="CHEBI:15379"/>
        <dbReference type="ChEBI" id="CHEBI:16480"/>
        <dbReference type="ChEBI" id="CHEBI:17632"/>
        <dbReference type="ChEBI" id="CHEBI:57783"/>
        <dbReference type="ChEBI" id="CHEBI:58349"/>
        <dbReference type="EC" id="1.14.12.17"/>
    </reaction>
</comment>
<feature type="domain" description="Globin" evidence="12">
    <location>
        <begin position="5"/>
        <end position="143"/>
    </location>
</feature>
<dbReference type="Pfam" id="PF00970">
    <property type="entry name" value="FAD_binding_6"/>
    <property type="match status" value="1"/>
</dbReference>
<comment type="cofactor">
    <cofactor evidence="2">
        <name>FAD</name>
        <dbReference type="ChEBI" id="CHEBI:57692"/>
    </cofactor>
</comment>
<keyword evidence="7" id="KW-0411">Iron-sulfur</keyword>
<dbReference type="InterPro" id="IPR012292">
    <property type="entry name" value="Globin/Proto"/>
</dbReference>
<dbReference type="InterPro" id="IPR017938">
    <property type="entry name" value="Riboflavin_synthase-like_b-brl"/>
</dbReference>
<dbReference type="eggNOG" id="COG0543">
    <property type="taxonomic scope" value="Bacteria"/>
</dbReference>
<dbReference type="Pfam" id="PF00175">
    <property type="entry name" value="NAD_binding_1"/>
    <property type="match status" value="1"/>
</dbReference>
<comment type="similarity">
    <text evidence="11">Belongs to the globin family.</text>
</comment>
<keyword evidence="5" id="KW-0001">2Fe-2S</keyword>
<evidence type="ECO:0000256" key="7">
    <source>
        <dbReference type="ARBA" id="ARBA00023014"/>
    </source>
</evidence>
<dbReference type="InterPro" id="IPR017927">
    <property type="entry name" value="FAD-bd_FR_type"/>
</dbReference>
<feature type="domain" description="FAD-binding FR-type" evidence="13">
    <location>
        <begin position="148"/>
        <end position="248"/>
    </location>
</feature>
<keyword evidence="11" id="KW-0349">Heme</keyword>
<dbReference type="SUPFAM" id="SSF52343">
    <property type="entry name" value="Ferredoxin reductase-like, C-terminal NADP-linked domain"/>
    <property type="match status" value="1"/>
</dbReference>
<dbReference type="Gene3D" id="2.40.30.10">
    <property type="entry name" value="Translation factors"/>
    <property type="match status" value="1"/>
</dbReference>
<dbReference type="PRINTS" id="PR00410">
    <property type="entry name" value="PHEHYDRXLASE"/>
</dbReference>
<dbReference type="PATRIC" id="fig|1273125.3.peg.2014"/>
<evidence type="ECO:0000256" key="1">
    <source>
        <dbReference type="ARBA" id="ARBA00001970"/>
    </source>
</evidence>
<proteinExistence type="inferred from homology"/>
<dbReference type="PROSITE" id="PS01033">
    <property type="entry name" value="GLOBIN"/>
    <property type="match status" value="1"/>
</dbReference>
<dbReference type="EMBL" id="APMY01000064">
    <property type="protein sequence ID" value="EOM76548.1"/>
    <property type="molecule type" value="Genomic_DNA"/>
</dbReference>
<reference evidence="14 15" key="1">
    <citation type="journal article" date="2013" name="Genome Announc.">
        <title>Draft Genome Sequence of Rhodococcus rhodnii Strain LMG5362, a Symbiont of Rhodnius prolixus (Hemiptera, Reduviidae, Triatominae), the Principle Vector of Trypanosoma cruzi.</title>
        <authorList>
            <person name="Pachebat J.A."/>
            <person name="van Keulen G."/>
            <person name="Whitten M.M."/>
            <person name="Girdwood S."/>
            <person name="Del Sol R."/>
            <person name="Dyson P.J."/>
            <person name="Facey P.D."/>
        </authorList>
    </citation>
    <scope>NUCLEOTIDE SEQUENCE [LARGE SCALE GENOMIC DNA]</scope>
    <source>
        <strain evidence="14 15">LMG 5362</strain>
    </source>
</reference>
<dbReference type="InterPro" id="IPR008333">
    <property type="entry name" value="Cbr1-like_FAD-bd_dom"/>
</dbReference>
<dbReference type="GO" id="GO:0051537">
    <property type="term" value="F:2 iron, 2 sulfur cluster binding"/>
    <property type="evidence" value="ECO:0007669"/>
    <property type="project" value="UniProtKB-KW"/>
</dbReference>
<dbReference type="PANTHER" id="PTHR47354">
    <property type="entry name" value="NADH OXIDOREDUCTASE HCR"/>
    <property type="match status" value="1"/>
</dbReference>
<dbReference type="GO" id="GO:0008941">
    <property type="term" value="F:nitric oxide dioxygenase NAD(P)H activity"/>
    <property type="evidence" value="ECO:0007669"/>
    <property type="project" value="UniProtKB-EC"/>
</dbReference>
<dbReference type="GO" id="GO:0005344">
    <property type="term" value="F:oxygen carrier activity"/>
    <property type="evidence" value="ECO:0007669"/>
    <property type="project" value="UniProtKB-KW"/>
</dbReference>
<dbReference type="Proteomes" id="UP000013525">
    <property type="component" value="Unassembled WGS sequence"/>
</dbReference>
<dbReference type="Pfam" id="PF00042">
    <property type="entry name" value="Globin"/>
    <property type="match status" value="1"/>
</dbReference>
<evidence type="ECO:0000256" key="6">
    <source>
        <dbReference type="ARBA" id="ARBA00022857"/>
    </source>
</evidence>
<dbReference type="InterPro" id="IPR009050">
    <property type="entry name" value="Globin-like_sf"/>
</dbReference>
<comment type="caution">
    <text evidence="14">The sequence shown here is derived from an EMBL/GenBank/DDBJ whole genome shotgun (WGS) entry which is preliminary data.</text>
</comment>
<dbReference type="AlphaFoldDB" id="R7WMM5"/>
<gene>
    <name evidence="14" type="ORF">Rrhod_2088</name>
</gene>
<protein>
    <recommendedName>
        <fullName evidence="4">nitric oxide dioxygenase</fullName>
        <ecNumber evidence="4">1.14.12.17</ecNumber>
    </recommendedName>
</protein>
<dbReference type="InterPro" id="IPR039261">
    <property type="entry name" value="FNR_nucleotide-bd"/>
</dbReference>
<dbReference type="Gene3D" id="1.10.490.10">
    <property type="entry name" value="Globins"/>
    <property type="match status" value="1"/>
</dbReference>
<evidence type="ECO:0000313" key="15">
    <source>
        <dbReference type="Proteomes" id="UP000013525"/>
    </source>
</evidence>
<dbReference type="EC" id="1.14.12.17" evidence="4"/>
<dbReference type="CDD" id="cd06187">
    <property type="entry name" value="O2ase_reductase_like"/>
    <property type="match status" value="1"/>
</dbReference>
<evidence type="ECO:0000259" key="13">
    <source>
        <dbReference type="PROSITE" id="PS51384"/>
    </source>
</evidence>
<dbReference type="CDD" id="cd19753">
    <property type="entry name" value="Mb-like_oxidoreductase"/>
    <property type="match status" value="1"/>
</dbReference>
<dbReference type="PROSITE" id="PS51384">
    <property type="entry name" value="FAD_FR"/>
    <property type="match status" value="1"/>
</dbReference>
<dbReference type="SUPFAM" id="SSF63380">
    <property type="entry name" value="Riboflavin synthase domain-like"/>
    <property type="match status" value="1"/>
</dbReference>
<keyword evidence="15" id="KW-1185">Reference proteome</keyword>
<dbReference type="PANTHER" id="PTHR47354:SF5">
    <property type="entry name" value="PROTEIN RFBI"/>
    <property type="match status" value="1"/>
</dbReference>
<dbReference type="GO" id="GO:0020037">
    <property type="term" value="F:heme binding"/>
    <property type="evidence" value="ECO:0007669"/>
    <property type="project" value="InterPro"/>
</dbReference>
<name>R7WMM5_9NOCA</name>
<keyword evidence="8" id="KW-0520">NAD</keyword>
<evidence type="ECO:0000313" key="14">
    <source>
        <dbReference type="EMBL" id="EOM76548.1"/>
    </source>
</evidence>